<feature type="transmembrane region" description="Helical" evidence="1">
    <location>
        <begin position="69"/>
        <end position="93"/>
    </location>
</feature>
<sequence length="550" mass="59835">MARGAAVEAVRSRTAMLLLLAVLPPVLEEAVLVGINFHGARGLAPQVTAVWPYDSFHDLRWLLVYHDSWWNFGLGLVVLTVFRGLLTAGLTALAWPERAPRPSFGWLVRRNLEVAALALVIISPWAAISVAFSAVALSLYLFASLAPMLVLAPFLQRAGVVRNWWRGLPTIELLGWSVLNFVVLTVAGAVISSTSGWWGVPVAALAGLVNGLLWQRTVSAAVLPARIRLARAPVAPVAIALTMAAAVGSQTLVGLATGPPAEWRPRVLAERLPDRVPHAVIAIAGHDSQWNGRLPADPRVERFSYVGLDRQGRPLPYGPEATHQSLDSSAVLLAAQVDELHRRTGRPIALLGFSEGAMVARTYLDKWAQPLPVEAVLLFSPLIQPGRAYYPPPGYSGWGVAAGWELRGIFWLANLGRTVKSRPDEPFVRSVLVNAPFYRNRTLCPVAGVRMIAFLPTVSAAEAPPGEYSRIPVFQMPALHGGLIGQRLAQDRVEDFLAGRPVDQPRREYRLLQRLGAAWQAPPLALVLNPVWSADREGDPAFTGRICEPR</sequence>
<feature type="transmembrane region" description="Helical" evidence="1">
    <location>
        <begin position="234"/>
        <end position="256"/>
    </location>
</feature>
<feature type="transmembrane region" description="Helical" evidence="1">
    <location>
        <begin position="140"/>
        <end position="161"/>
    </location>
</feature>
<dbReference type="InterPro" id="IPR029058">
    <property type="entry name" value="AB_hydrolase_fold"/>
</dbReference>
<dbReference type="RefSeq" id="WP_377462438.1">
    <property type="nucleotide sequence ID" value="NZ_FMCS01000012.1"/>
</dbReference>
<organism evidence="2 3">
    <name type="scientific">Micromonospora chaiyaphumensis</name>
    <dbReference type="NCBI Taxonomy" id="307119"/>
    <lineage>
        <taxon>Bacteria</taxon>
        <taxon>Bacillati</taxon>
        <taxon>Actinomycetota</taxon>
        <taxon>Actinomycetes</taxon>
        <taxon>Micromonosporales</taxon>
        <taxon>Micromonosporaceae</taxon>
        <taxon>Micromonospora</taxon>
    </lineage>
</organism>
<feature type="transmembrane region" description="Helical" evidence="1">
    <location>
        <begin position="173"/>
        <end position="191"/>
    </location>
</feature>
<name>A0A1C4Z6Y4_9ACTN</name>
<dbReference type="EMBL" id="FMCS01000012">
    <property type="protein sequence ID" value="SCF28750.1"/>
    <property type="molecule type" value="Genomic_DNA"/>
</dbReference>
<dbReference type="AlphaFoldDB" id="A0A1C4Z6Y4"/>
<keyword evidence="1" id="KW-1133">Transmembrane helix</keyword>
<keyword evidence="3" id="KW-1185">Reference proteome</keyword>
<feature type="transmembrane region" description="Helical" evidence="1">
    <location>
        <begin position="114"/>
        <end position="134"/>
    </location>
</feature>
<keyword evidence="1" id="KW-0812">Transmembrane</keyword>
<keyword evidence="1" id="KW-0472">Membrane</keyword>
<dbReference type="SUPFAM" id="SSF53474">
    <property type="entry name" value="alpha/beta-Hydrolases"/>
    <property type="match status" value="1"/>
</dbReference>
<gene>
    <name evidence="2" type="ORF">GA0070214_11245</name>
</gene>
<evidence type="ECO:0000313" key="3">
    <source>
        <dbReference type="Proteomes" id="UP000199629"/>
    </source>
</evidence>
<evidence type="ECO:0000256" key="1">
    <source>
        <dbReference type="SAM" id="Phobius"/>
    </source>
</evidence>
<proteinExistence type="predicted"/>
<accession>A0A1C4Z6Y4</accession>
<evidence type="ECO:0000313" key="2">
    <source>
        <dbReference type="EMBL" id="SCF28750.1"/>
    </source>
</evidence>
<dbReference type="Proteomes" id="UP000199629">
    <property type="component" value="Unassembled WGS sequence"/>
</dbReference>
<protein>
    <recommendedName>
        <fullName evidence="4">Alpha/beta hydrolase family protein</fullName>
    </recommendedName>
</protein>
<evidence type="ECO:0008006" key="4">
    <source>
        <dbReference type="Google" id="ProtNLM"/>
    </source>
</evidence>
<dbReference type="Gene3D" id="3.40.50.1820">
    <property type="entry name" value="alpha/beta hydrolase"/>
    <property type="match status" value="1"/>
</dbReference>
<reference evidence="3" key="1">
    <citation type="submission" date="2016-06" db="EMBL/GenBank/DDBJ databases">
        <authorList>
            <person name="Varghese N."/>
            <person name="Submissions Spin"/>
        </authorList>
    </citation>
    <scope>NUCLEOTIDE SEQUENCE [LARGE SCALE GENOMIC DNA]</scope>
    <source>
        <strain evidence="3">DSM 45246</strain>
    </source>
</reference>
<feature type="transmembrane region" description="Helical" evidence="1">
    <location>
        <begin position="197"/>
        <end position="214"/>
    </location>
</feature>